<organism evidence="1 2">
    <name type="scientific">Plectosphaerella cucumerina</name>
    <dbReference type="NCBI Taxonomy" id="40658"/>
    <lineage>
        <taxon>Eukaryota</taxon>
        <taxon>Fungi</taxon>
        <taxon>Dikarya</taxon>
        <taxon>Ascomycota</taxon>
        <taxon>Pezizomycotina</taxon>
        <taxon>Sordariomycetes</taxon>
        <taxon>Hypocreomycetidae</taxon>
        <taxon>Glomerellales</taxon>
        <taxon>Plectosphaerellaceae</taxon>
        <taxon>Plectosphaerella</taxon>
    </lineage>
</organism>
<name>A0A8K0TNB6_9PEZI</name>
<protein>
    <submittedName>
        <fullName evidence="1">Uncharacterized protein</fullName>
    </submittedName>
</protein>
<evidence type="ECO:0000313" key="1">
    <source>
        <dbReference type="EMBL" id="KAH7374980.1"/>
    </source>
</evidence>
<dbReference type="AlphaFoldDB" id="A0A8K0TNB6"/>
<keyword evidence="2" id="KW-1185">Reference proteome</keyword>
<gene>
    <name evidence="1" type="ORF">B0T11DRAFT_269481</name>
</gene>
<dbReference type="EMBL" id="JAGPXD010000001">
    <property type="protein sequence ID" value="KAH7374980.1"/>
    <property type="molecule type" value="Genomic_DNA"/>
</dbReference>
<evidence type="ECO:0000313" key="2">
    <source>
        <dbReference type="Proteomes" id="UP000813385"/>
    </source>
</evidence>
<sequence>MSPFGLVKATPVRCSDVRSLTSEWWEVADEAQTQRDLILSGQASPETCCSYGTCKGDVNVSGG</sequence>
<reference evidence="1" key="1">
    <citation type="journal article" date="2021" name="Nat. Commun.">
        <title>Genetic determinants of endophytism in the Arabidopsis root mycobiome.</title>
        <authorList>
            <person name="Mesny F."/>
            <person name="Miyauchi S."/>
            <person name="Thiergart T."/>
            <person name="Pickel B."/>
            <person name="Atanasova L."/>
            <person name="Karlsson M."/>
            <person name="Huettel B."/>
            <person name="Barry K.W."/>
            <person name="Haridas S."/>
            <person name="Chen C."/>
            <person name="Bauer D."/>
            <person name="Andreopoulos W."/>
            <person name="Pangilinan J."/>
            <person name="LaButti K."/>
            <person name="Riley R."/>
            <person name="Lipzen A."/>
            <person name="Clum A."/>
            <person name="Drula E."/>
            <person name="Henrissat B."/>
            <person name="Kohler A."/>
            <person name="Grigoriev I.V."/>
            <person name="Martin F.M."/>
            <person name="Hacquard S."/>
        </authorList>
    </citation>
    <scope>NUCLEOTIDE SEQUENCE</scope>
    <source>
        <strain evidence="1">MPI-CAGE-AT-0016</strain>
    </source>
</reference>
<comment type="caution">
    <text evidence="1">The sequence shown here is derived from an EMBL/GenBank/DDBJ whole genome shotgun (WGS) entry which is preliminary data.</text>
</comment>
<accession>A0A8K0TNB6</accession>
<dbReference type="OrthoDB" id="4863639at2759"/>
<dbReference type="Proteomes" id="UP000813385">
    <property type="component" value="Unassembled WGS sequence"/>
</dbReference>
<proteinExistence type="predicted"/>